<accession>A0A1H0EXQ8</accession>
<dbReference type="InterPro" id="IPR001296">
    <property type="entry name" value="Glyco_trans_1"/>
</dbReference>
<sequence>MIKILLDPQIFNNQTFGGISRQYTEIYKHLDQNEDVLVQCPIFYTDNIYYKESELFSDTYQQNHDFKIRYSQIFRNYRPKKLKKKSLKETVDQLKSKTSEVFIPTYYDPYFLDALGQTPFVLTVYDMIHELFPKYFAGDKFTASSKKLLLEKATKIIAISQNTKDDILRIYPHIAASKIEIVYLASSIKLDDTSPPNLPENYLLFVGHRSLYKNFNFFIQAVAPILTDCPDLVVLCAGGNQFSEEESQLIEELGIKKQVVQQDFEDAQLALYYKNAKCFIFPSEYEGFGLPVLEAMISECPVVLPHHSSFPEVAGEAGVYFELNNAEDLRKKIYGLLEDPESRRHYIDKGLKQATKFSWKKTALGYLNACKQAIQQSS</sequence>
<dbReference type="Pfam" id="PF00534">
    <property type="entry name" value="Glycos_transf_1"/>
    <property type="match status" value="1"/>
</dbReference>
<dbReference type="EMBL" id="FNGY01000010">
    <property type="protein sequence ID" value="SDN87086.1"/>
    <property type="molecule type" value="Genomic_DNA"/>
</dbReference>
<dbReference type="Proteomes" id="UP000183200">
    <property type="component" value="Unassembled WGS sequence"/>
</dbReference>
<dbReference type="PANTHER" id="PTHR46401">
    <property type="entry name" value="GLYCOSYLTRANSFERASE WBBK-RELATED"/>
    <property type="match status" value="1"/>
</dbReference>
<keyword evidence="1 3" id="KW-0808">Transferase</keyword>
<keyword evidence="4" id="KW-1185">Reference proteome</keyword>
<gene>
    <name evidence="3" type="ORF">SAMN05421820_11010</name>
</gene>
<evidence type="ECO:0000259" key="2">
    <source>
        <dbReference type="Pfam" id="PF00534"/>
    </source>
</evidence>
<dbReference type="PANTHER" id="PTHR46401:SF2">
    <property type="entry name" value="GLYCOSYLTRANSFERASE WBBK-RELATED"/>
    <property type="match status" value="1"/>
</dbReference>
<feature type="domain" description="Glycosyl transferase family 1" evidence="2">
    <location>
        <begin position="195"/>
        <end position="352"/>
    </location>
</feature>
<dbReference type="CDD" id="cd03809">
    <property type="entry name" value="GT4_MtfB-like"/>
    <property type="match status" value="1"/>
</dbReference>
<dbReference type="RefSeq" id="WP_083362040.1">
    <property type="nucleotide sequence ID" value="NZ_FNGY01000010.1"/>
</dbReference>
<organism evidence="3 4">
    <name type="scientific">Pedobacter steynii</name>
    <dbReference type="NCBI Taxonomy" id="430522"/>
    <lineage>
        <taxon>Bacteria</taxon>
        <taxon>Pseudomonadati</taxon>
        <taxon>Bacteroidota</taxon>
        <taxon>Sphingobacteriia</taxon>
        <taxon>Sphingobacteriales</taxon>
        <taxon>Sphingobacteriaceae</taxon>
        <taxon>Pedobacter</taxon>
    </lineage>
</organism>
<proteinExistence type="predicted"/>
<dbReference type="GO" id="GO:0016757">
    <property type="term" value="F:glycosyltransferase activity"/>
    <property type="evidence" value="ECO:0007669"/>
    <property type="project" value="InterPro"/>
</dbReference>
<dbReference type="SUPFAM" id="SSF53756">
    <property type="entry name" value="UDP-Glycosyltransferase/glycogen phosphorylase"/>
    <property type="match status" value="1"/>
</dbReference>
<evidence type="ECO:0000256" key="1">
    <source>
        <dbReference type="ARBA" id="ARBA00022679"/>
    </source>
</evidence>
<reference evidence="4" key="1">
    <citation type="submission" date="2016-10" db="EMBL/GenBank/DDBJ databases">
        <authorList>
            <person name="Varghese N."/>
            <person name="Submissions S."/>
        </authorList>
    </citation>
    <scope>NUCLEOTIDE SEQUENCE [LARGE SCALE GENOMIC DNA]</scope>
    <source>
        <strain evidence="4">DSM 19110</strain>
    </source>
</reference>
<dbReference type="GO" id="GO:0009103">
    <property type="term" value="P:lipopolysaccharide biosynthetic process"/>
    <property type="evidence" value="ECO:0007669"/>
    <property type="project" value="TreeGrafter"/>
</dbReference>
<dbReference type="Gene3D" id="3.40.50.2000">
    <property type="entry name" value="Glycogen Phosphorylase B"/>
    <property type="match status" value="2"/>
</dbReference>
<dbReference type="OrthoDB" id="9801609at2"/>
<protein>
    <submittedName>
        <fullName evidence="3">Glycosyltransferase involved in cell wall bisynthesis</fullName>
    </submittedName>
</protein>
<evidence type="ECO:0000313" key="3">
    <source>
        <dbReference type="EMBL" id="SDN87086.1"/>
    </source>
</evidence>
<name>A0A1H0EXQ8_9SPHI</name>
<dbReference type="AlphaFoldDB" id="A0A1H0EXQ8"/>
<evidence type="ECO:0000313" key="4">
    <source>
        <dbReference type="Proteomes" id="UP000183200"/>
    </source>
</evidence>